<feature type="region of interest" description="Disordered" evidence="1">
    <location>
        <begin position="74"/>
        <end position="234"/>
    </location>
</feature>
<feature type="compositionally biased region" description="Basic and acidic residues" evidence="1">
    <location>
        <begin position="85"/>
        <end position="100"/>
    </location>
</feature>
<gene>
    <name evidence="2" type="ORF">MNB_SV-3-500</name>
</gene>
<proteinExistence type="predicted"/>
<dbReference type="EMBL" id="FPHI01000024">
    <property type="protein sequence ID" value="SFV63689.1"/>
    <property type="molecule type" value="Genomic_DNA"/>
</dbReference>
<evidence type="ECO:0000313" key="2">
    <source>
        <dbReference type="EMBL" id="SFV63689.1"/>
    </source>
</evidence>
<organism evidence="2">
    <name type="scientific">hydrothermal vent metagenome</name>
    <dbReference type="NCBI Taxonomy" id="652676"/>
    <lineage>
        <taxon>unclassified sequences</taxon>
        <taxon>metagenomes</taxon>
        <taxon>ecological metagenomes</taxon>
    </lineage>
</organism>
<feature type="compositionally biased region" description="Basic and acidic residues" evidence="1">
    <location>
        <begin position="207"/>
        <end position="234"/>
    </location>
</feature>
<feature type="compositionally biased region" description="Basic and acidic residues" evidence="1">
    <location>
        <begin position="109"/>
        <end position="177"/>
    </location>
</feature>
<reference evidence="2" key="1">
    <citation type="submission" date="2016-10" db="EMBL/GenBank/DDBJ databases">
        <authorList>
            <person name="de Groot N.N."/>
        </authorList>
    </citation>
    <scope>NUCLEOTIDE SEQUENCE</scope>
</reference>
<protein>
    <submittedName>
        <fullName evidence="2">TolA protein</fullName>
    </submittedName>
</protein>
<accession>A0A1W1CD20</accession>
<evidence type="ECO:0000256" key="1">
    <source>
        <dbReference type="SAM" id="MobiDB-lite"/>
    </source>
</evidence>
<sequence length="234" mass="25917">MKQYVYAGIVMALVSAHASDNPFDLKENFGKLDKEETSVIAQLKRARHKKVVPVVQKTVIPAKTEEVKKEVVQTVEKTQPQNPETSREEEAAKVAAYEKQRAKKLAKQKKAEAKEKEAAKKAAEEKAQKEAAQKAAEEKAQKEAAQKAAEEKAQKEAAQKAAEEKAQKEAAQKVAEKKAKKVKKVVEVKKVSPQPKRRAVTSVDDIDLSREAAEAKAAADRAYEEAVREMSQED</sequence>
<dbReference type="AlphaFoldDB" id="A0A1W1CD20"/>
<name>A0A1W1CD20_9ZZZZ</name>